<feature type="region of interest" description="Disordered" evidence="7">
    <location>
        <begin position="20"/>
        <end position="114"/>
    </location>
</feature>
<keyword evidence="3 8" id="KW-0812">Transmembrane</keyword>
<dbReference type="InterPro" id="IPR019184">
    <property type="entry name" value="Uncharacterised_TM-17"/>
</dbReference>
<dbReference type="GeneID" id="102819497"/>
<evidence type="ECO:0000256" key="8">
    <source>
        <dbReference type="SAM" id="Phobius"/>
    </source>
</evidence>
<dbReference type="PANTHER" id="PTHR13531:SF8">
    <property type="entry name" value="TRANSMEMBRANE PROTEIN 80"/>
    <property type="match status" value="1"/>
</dbReference>
<dbReference type="AlphaFoldDB" id="A0A9B0X0M6"/>
<keyword evidence="5 8" id="KW-0472">Membrane</keyword>
<accession>A0A9B0X0M6</accession>
<evidence type="ECO:0000313" key="9">
    <source>
        <dbReference type="Proteomes" id="UP000504623"/>
    </source>
</evidence>
<dbReference type="Pfam" id="PF09799">
    <property type="entry name" value="Transmemb_17"/>
    <property type="match status" value="1"/>
</dbReference>
<feature type="transmembrane region" description="Helical" evidence="8">
    <location>
        <begin position="209"/>
        <end position="230"/>
    </location>
</feature>
<dbReference type="Proteomes" id="UP000504623">
    <property type="component" value="Unplaced"/>
</dbReference>
<organism evidence="9 10">
    <name type="scientific">Chrysochloris asiatica</name>
    <name type="common">Cape golden mole</name>
    <dbReference type="NCBI Taxonomy" id="185453"/>
    <lineage>
        <taxon>Eukaryota</taxon>
        <taxon>Metazoa</taxon>
        <taxon>Chordata</taxon>
        <taxon>Craniata</taxon>
        <taxon>Vertebrata</taxon>
        <taxon>Euteleostomi</taxon>
        <taxon>Mammalia</taxon>
        <taxon>Eutheria</taxon>
        <taxon>Afrotheria</taxon>
        <taxon>Chrysochloridae</taxon>
        <taxon>Chrysochlorinae</taxon>
        <taxon>Chrysochloris</taxon>
    </lineage>
</organism>
<keyword evidence="4 8" id="KW-1133">Transmembrane helix</keyword>
<comment type="subcellular location">
    <subcellularLocation>
        <location evidence="1">Cell projection</location>
        <location evidence="1">Cilium</location>
    </subcellularLocation>
    <subcellularLocation>
        <location evidence="2">Membrane</location>
        <topology evidence="2">Multi-pass membrane protein</topology>
    </subcellularLocation>
</comment>
<feature type="transmembrane region" description="Helical" evidence="8">
    <location>
        <begin position="175"/>
        <end position="197"/>
    </location>
</feature>
<dbReference type="GO" id="GO:0016020">
    <property type="term" value="C:membrane"/>
    <property type="evidence" value="ECO:0007669"/>
    <property type="project" value="UniProtKB-SubCell"/>
</dbReference>
<feature type="transmembrane region" description="Helical" evidence="8">
    <location>
        <begin position="242"/>
        <end position="260"/>
    </location>
</feature>
<keyword evidence="9" id="KW-1185">Reference proteome</keyword>
<evidence type="ECO:0000256" key="4">
    <source>
        <dbReference type="ARBA" id="ARBA00022989"/>
    </source>
</evidence>
<evidence type="ECO:0000256" key="7">
    <source>
        <dbReference type="SAM" id="MobiDB-lite"/>
    </source>
</evidence>
<evidence type="ECO:0000256" key="1">
    <source>
        <dbReference type="ARBA" id="ARBA00004138"/>
    </source>
</evidence>
<dbReference type="GO" id="GO:0035869">
    <property type="term" value="C:ciliary transition zone"/>
    <property type="evidence" value="ECO:0007669"/>
    <property type="project" value="TreeGrafter"/>
</dbReference>
<proteinExistence type="predicted"/>
<evidence type="ECO:0000256" key="2">
    <source>
        <dbReference type="ARBA" id="ARBA00004141"/>
    </source>
</evidence>
<evidence type="ECO:0000313" key="10">
    <source>
        <dbReference type="RefSeq" id="XP_006877064.1"/>
    </source>
</evidence>
<gene>
    <name evidence="10" type="primary">LOC102819497</name>
</gene>
<dbReference type="PANTHER" id="PTHR13531">
    <property type="entry name" value="GEO07735P1-RELATED-RELATED"/>
    <property type="match status" value="1"/>
</dbReference>
<evidence type="ECO:0000256" key="6">
    <source>
        <dbReference type="ARBA" id="ARBA00023273"/>
    </source>
</evidence>
<sequence>MEPSQSEFIRKLTRVPEQLFAGSPQGLRSLGRLPPQADRVDRVKRSCSPTSNTARPRKDQSVPKVSCFPRYKQGPSPPEAEPTLAERSRARILPCLGSPPPPIRKCPNAAERTSRASAPVRLSTLVTRLGRAPSGAETKMAAGIAAELVGGGWGKMAAARRGRSSTVLSSVPLQMLFGLNGAYGAFYFLTTLLLLLHKSQVFSYPQPHLVLDLVLLLTMGMLEALALYLGTKGNLTEAEGPLAVSLLLTVGTALLSTYFLHWQTLVLWVDAVLGSTRLALHGLEAVLQMVTITTFVS</sequence>
<keyword evidence="6" id="KW-0966">Cell projection</keyword>
<dbReference type="RefSeq" id="XP_006877064.1">
    <property type="nucleotide sequence ID" value="XM_006877002.1"/>
</dbReference>
<evidence type="ECO:0000256" key="5">
    <source>
        <dbReference type="ARBA" id="ARBA00023136"/>
    </source>
</evidence>
<protein>
    <submittedName>
        <fullName evidence="10">Uncharacterized protein LOC102819497</fullName>
    </submittedName>
</protein>
<reference evidence="10" key="1">
    <citation type="submission" date="2025-08" db="UniProtKB">
        <authorList>
            <consortium name="RefSeq"/>
        </authorList>
    </citation>
    <scope>IDENTIFICATION</scope>
    <source>
        <tissue evidence="10">Spleen</tissue>
    </source>
</reference>
<dbReference type="GO" id="GO:1905515">
    <property type="term" value="P:non-motile cilium assembly"/>
    <property type="evidence" value="ECO:0007669"/>
    <property type="project" value="TreeGrafter"/>
</dbReference>
<name>A0A9B0X0M6_CHRAS</name>
<dbReference type="OrthoDB" id="262535at2759"/>
<evidence type="ECO:0000256" key="3">
    <source>
        <dbReference type="ARBA" id="ARBA00022692"/>
    </source>
</evidence>